<reference evidence="1" key="1">
    <citation type="submission" date="2008-12" db="EMBL/GenBank/DDBJ databases">
        <title>Annotation of the Yersinia mollaretii ATCC 43969 genome.</title>
        <authorList>
            <person name="Read T.D."/>
            <person name="Akmal A."/>
            <person name="Bishop-Lilly K."/>
            <person name="Chen P.E."/>
            <person name="Cook C."/>
            <person name="Kiley M.P."/>
            <person name="Lentz S."/>
            <person name="Mateczun A."/>
            <person name="Nagarajan N."/>
            <person name="Nolan N."/>
            <person name="Osborne B.I."/>
            <person name="Pop M."/>
            <person name="Sozhamannan S."/>
            <person name="Stewart A.C."/>
            <person name="Sulakvelidze A."/>
            <person name="Thomason B."/>
            <person name="Willner K."/>
            <person name="Zwick M.E."/>
        </authorList>
    </citation>
    <scope>NUCLEOTIDE SEQUENCE [LARGE SCALE GENOMIC DNA]</scope>
    <source>
        <strain evidence="1">ATCC 43969</strain>
    </source>
</reference>
<organism evidence="1 2">
    <name type="scientific">Yersinia mollaretii (strain ATCC 43969 / DSM 18520 / CIP 103324 / CNY 7263 / WAIP 204)</name>
    <dbReference type="NCBI Taxonomy" id="349967"/>
    <lineage>
        <taxon>Bacteria</taxon>
        <taxon>Pseudomonadati</taxon>
        <taxon>Pseudomonadota</taxon>
        <taxon>Gammaproteobacteria</taxon>
        <taxon>Enterobacterales</taxon>
        <taxon>Yersiniaceae</taxon>
        <taxon>Yersinia</taxon>
    </lineage>
</organism>
<accession>A0ABP2ENJ5</accession>
<dbReference type="EMBL" id="AALD02000003">
    <property type="protein sequence ID" value="EEQ12170.1"/>
    <property type="molecule type" value="Genomic_DNA"/>
</dbReference>
<comment type="caution">
    <text evidence="1">The sequence shown here is derived from an EMBL/GenBank/DDBJ whole genome shotgun (WGS) entry which is preliminary data.</text>
</comment>
<evidence type="ECO:0000313" key="1">
    <source>
        <dbReference type="EMBL" id="EEQ12170.1"/>
    </source>
</evidence>
<dbReference type="Proteomes" id="UP000003027">
    <property type="component" value="Unassembled WGS sequence"/>
</dbReference>
<sequence length="39" mass="4629">MFICEKNTFQIPCYAILRMGNVIYEQLFPISYTRVIGVR</sequence>
<keyword evidence="2" id="KW-1185">Reference proteome</keyword>
<gene>
    <name evidence="1" type="ORF">ymoll0001_25770</name>
</gene>
<name>A0ABP2ENJ5_YERMW</name>
<protein>
    <submittedName>
        <fullName evidence="1">Uncharacterized protein</fullName>
    </submittedName>
</protein>
<evidence type="ECO:0000313" key="2">
    <source>
        <dbReference type="Proteomes" id="UP000003027"/>
    </source>
</evidence>
<proteinExistence type="predicted"/>